<dbReference type="GO" id="GO:0071555">
    <property type="term" value="P:cell wall organization"/>
    <property type="evidence" value="ECO:0007669"/>
    <property type="project" value="UniProtKB-KW"/>
</dbReference>
<reference evidence="14 15" key="1">
    <citation type="submission" date="2020-02" db="EMBL/GenBank/DDBJ databases">
        <authorList>
            <person name="Zhang X.-Y."/>
        </authorList>
    </citation>
    <scope>NUCLEOTIDE SEQUENCE [LARGE SCALE GENOMIC DNA]</scope>
    <source>
        <strain evidence="14 15">C33</strain>
    </source>
</reference>
<keyword evidence="8 14" id="KW-0378">Hydrolase</keyword>
<dbReference type="SMART" id="SM00047">
    <property type="entry name" value="LYZ2"/>
    <property type="match status" value="1"/>
</dbReference>
<keyword evidence="14" id="KW-0966">Cell projection</keyword>
<evidence type="ECO:0000313" key="15">
    <source>
        <dbReference type="Proteomes" id="UP000484885"/>
    </source>
</evidence>
<dbReference type="NCBIfam" id="TIGR02541">
    <property type="entry name" value="flagell_FlgJ"/>
    <property type="match status" value="1"/>
</dbReference>
<dbReference type="InterPro" id="IPR013377">
    <property type="entry name" value="FlgJ"/>
</dbReference>
<sequence>MSIAPTQSTFFADTGDMAELRLAAQKNDPQATRETAQQFEALFIQLMLKSMRDAGIKSELFDSSQMDRYMELYDRQIALDMAQSGGIGLADVMVEQMQPAGQGAAPVPEGGFAVPPRVDIRPAPSFAPAPDSGVTTEPAATPVSVPAETAALPTPDRAPVPGPDPTRAPAFEGREDFIANMLPLARRAAARLGVPAEAIVAQSALETGWGRHVMQRPDGSPAWAMFGIKAGSDWTGDSVSVTTLEVRDGEAVRERARFRAYASPEAAVNDYVNFLTSRPRYAEVLQAGSDPAAFATGLQRAGYATDPHYASKIERLVDTVRQRGEG</sequence>
<dbReference type="Gene3D" id="2.10.70.40">
    <property type="entry name" value="peptidoglycan hydrolase"/>
    <property type="match status" value="1"/>
</dbReference>
<keyword evidence="14" id="KW-0282">Flagellum</keyword>
<evidence type="ECO:0000256" key="9">
    <source>
        <dbReference type="ARBA" id="ARBA00023295"/>
    </source>
</evidence>
<dbReference type="InterPro" id="IPR002901">
    <property type="entry name" value="MGlyc_endo_b_GlcNAc-like_dom"/>
</dbReference>
<comment type="function">
    <text evidence="1">Flagellum-specific muramidase which hydrolyzes the peptidoglycan layer to assemble the rod structure in the periplasmic space.</text>
</comment>
<organism evidence="14 15">
    <name type="scientific">Wenzhouxiangella limi</name>
    <dbReference type="NCBI Taxonomy" id="2707351"/>
    <lineage>
        <taxon>Bacteria</taxon>
        <taxon>Pseudomonadati</taxon>
        <taxon>Pseudomonadota</taxon>
        <taxon>Gammaproteobacteria</taxon>
        <taxon>Chromatiales</taxon>
        <taxon>Wenzhouxiangellaceae</taxon>
        <taxon>Wenzhouxiangella</taxon>
    </lineage>
</organism>
<dbReference type="PRINTS" id="PR01002">
    <property type="entry name" value="FLGFLGJ"/>
</dbReference>
<evidence type="ECO:0000256" key="10">
    <source>
        <dbReference type="ARBA" id="ARBA00023316"/>
    </source>
</evidence>
<dbReference type="AlphaFoldDB" id="A0A845V7I1"/>
<protein>
    <recommendedName>
        <fullName evidence="5">Peptidoglycan hydrolase FlgJ</fullName>
    </recommendedName>
    <alternativeName>
        <fullName evidence="11">Muramidase FlgJ</fullName>
    </alternativeName>
</protein>
<dbReference type="GO" id="GO:0042597">
    <property type="term" value="C:periplasmic space"/>
    <property type="evidence" value="ECO:0007669"/>
    <property type="project" value="UniProtKB-SubCell"/>
</dbReference>
<dbReference type="RefSeq" id="WP_164212472.1">
    <property type="nucleotide sequence ID" value="NZ_JAAGSC010000044.1"/>
</dbReference>
<keyword evidence="7" id="KW-1005">Bacterial flagellum biogenesis</keyword>
<evidence type="ECO:0000256" key="7">
    <source>
        <dbReference type="ARBA" id="ARBA00022795"/>
    </source>
</evidence>
<evidence type="ECO:0000256" key="12">
    <source>
        <dbReference type="SAM" id="MobiDB-lite"/>
    </source>
</evidence>
<dbReference type="InterPro" id="IPR051056">
    <property type="entry name" value="Glycosyl_Hydrolase_73"/>
</dbReference>
<keyword evidence="10" id="KW-0961">Cell wall biogenesis/degradation</keyword>
<evidence type="ECO:0000256" key="3">
    <source>
        <dbReference type="ARBA" id="ARBA00006880"/>
    </source>
</evidence>
<evidence type="ECO:0000256" key="2">
    <source>
        <dbReference type="ARBA" id="ARBA00004418"/>
    </source>
</evidence>
<feature type="compositionally biased region" description="Pro residues" evidence="12">
    <location>
        <begin position="156"/>
        <end position="166"/>
    </location>
</feature>
<evidence type="ECO:0000256" key="8">
    <source>
        <dbReference type="ARBA" id="ARBA00022801"/>
    </source>
</evidence>
<keyword evidence="15" id="KW-1185">Reference proteome</keyword>
<evidence type="ECO:0000256" key="1">
    <source>
        <dbReference type="ARBA" id="ARBA00002954"/>
    </source>
</evidence>
<feature type="region of interest" description="Disordered" evidence="12">
    <location>
        <begin position="122"/>
        <end position="141"/>
    </location>
</feature>
<evidence type="ECO:0000256" key="5">
    <source>
        <dbReference type="ARBA" id="ARBA00013433"/>
    </source>
</evidence>
<keyword evidence="9 14" id="KW-0326">Glycosidase</keyword>
<gene>
    <name evidence="14" type="primary">flgJ</name>
    <name evidence="14" type="ORF">G3I74_15385</name>
</gene>
<dbReference type="InterPro" id="IPR023346">
    <property type="entry name" value="Lysozyme-like_dom_sf"/>
</dbReference>
<accession>A0A845V7I1</accession>
<evidence type="ECO:0000256" key="6">
    <source>
        <dbReference type="ARBA" id="ARBA00022764"/>
    </source>
</evidence>
<keyword evidence="14" id="KW-0969">Cilium</keyword>
<evidence type="ECO:0000259" key="13">
    <source>
        <dbReference type="SMART" id="SM00047"/>
    </source>
</evidence>
<dbReference type="Gene3D" id="1.10.530.10">
    <property type="match status" value="2"/>
</dbReference>
<feature type="region of interest" description="Disordered" evidence="12">
    <location>
        <begin position="150"/>
        <end position="170"/>
    </location>
</feature>
<evidence type="ECO:0000313" key="14">
    <source>
        <dbReference type="EMBL" id="NDY97106.1"/>
    </source>
</evidence>
<dbReference type="EMBL" id="JAAGSC010000044">
    <property type="protein sequence ID" value="NDY97106.1"/>
    <property type="molecule type" value="Genomic_DNA"/>
</dbReference>
<dbReference type="GO" id="GO:0071973">
    <property type="term" value="P:bacterial-type flagellum-dependent cell motility"/>
    <property type="evidence" value="ECO:0007669"/>
    <property type="project" value="TreeGrafter"/>
</dbReference>
<dbReference type="PANTHER" id="PTHR33308:SF9">
    <property type="entry name" value="PEPTIDOGLYCAN HYDROLASE FLGJ"/>
    <property type="match status" value="1"/>
</dbReference>
<keyword evidence="6" id="KW-0574">Periplasm</keyword>
<comment type="caution">
    <text evidence="14">The sequence shown here is derived from an EMBL/GenBank/DDBJ whole genome shotgun (WGS) entry which is preliminary data.</text>
</comment>
<dbReference type="Pfam" id="PF10135">
    <property type="entry name" value="Rod-binding"/>
    <property type="match status" value="1"/>
</dbReference>
<dbReference type="InterPro" id="IPR019301">
    <property type="entry name" value="Flagellar_prot_FlgJ_N"/>
</dbReference>
<comment type="subcellular location">
    <subcellularLocation>
        <location evidence="2">Periplasm</location>
    </subcellularLocation>
</comment>
<dbReference type="Proteomes" id="UP000484885">
    <property type="component" value="Unassembled WGS sequence"/>
</dbReference>
<name>A0A845V7I1_9GAMM</name>
<proteinExistence type="inferred from homology"/>
<evidence type="ECO:0000256" key="4">
    <source>
        <dbReference type="ARBA" id="ARBA00007974"/>
    </source>
</evidence>
<dbReference type="GO" id="GO:0016798">
    <property type="term" value="F:hydrolase activity, acting on glycosyl bonds"/>
    <property type="evidence" value="ECO:0007669"/>
    <property type="project" value="UniProtKB-KW"/>
</dbReference>
<dbReference type="GO" id="GO:0044780">
    <property type="term" value="P:bacterial-type flagellum assembly"/>
    <property type="evidence" value="ECO:0007669"/>
    <property type="project" value="InterPro"/>
</dbReference>
<dbReference type="Pfam" id="PF01832">
    <property type="entry name" value="Glucosaminidase"/>
    <property type="match status" value="1"/>
</dbReference>
<dbReference type="PANTHER" id="PTHR33308">
    <property type="entry name" value="PEPTIDOGLYCAN HYDROLASE FLGJ"/>
    <property type="match status" value="1"/>
</dbReference>
<dbReference type="SUPFAM" id="SSF53955">
    <property type="entry name" value="Lysozyme-like"/>
    <property type="match status" value="1"/>
</dbReference>
<evidence type="ECO:0000256" key="11">
    <source>
        <dbReference type="ARBA" id="ARBA00030835"/>
    </source>
</evidence>
<comment type="similarity">
    <text evidence="3">In the N-terminal section; belongs to the FlgJ family.</text>
</comment>
<dbReference type="GO" id="GO:0004040">
    <property type="term" value="F:amidase activity"/>
    <property type="evidence" value="ECO:0007669"/>
    <property type="project" value="InterPro"/>
</dbReference>
<comment type="similarity">
    <text evidence="4">In the C-terminal section; belongs to the glycosyl hydrolase 73 family.</text>
</comment>
<feature type="domain" description="Mannosyl-glycoprotein endo-beta-N-acetylglucosamidase-like" evidence="13">
    <location>
        <begin position="166"/>
        <end position="321"/>
    </location>
</feature>